<gene>
    <name evidence="13 14 15" type="primary">LOC111017109</name>
</gene>
<keyword evidence="5 9" id="KW-0175">Coiled coil</keyword>
<dbReference type="GO" id="GO:0005874">
    <property type="term" value="C:microtubule"/>
    <property type="evidence" value="ECO:0007669"/>
    <property type="project" value="UniProtKB-KW"/>
</dbReference>
<evidence type="ECO:0000256" key="6">
    <source>
        <dbReference type="ARBA" id="ARBA00023175"/>
    </source>
</evidence>
<evidence type="ECO:0000256" key="3">
    <source>
        <dbReference type="ARBA" id="ARBA00022741"/>
    </source>
</evidence>
<keyword evidence="12" id="KW-1185">Reference proteome</keyword>
<sequence>MVRTPATPLSKIQRTPATTPGGPRIREEKILVTVRMRPLNRKEQAMYDLIAWDCLDEHTIVFKNPNHERPVNPYCFDKVFDPTCSTQRVYEEGARDVALSALTGMNATIFAYGQTSSGKTFTMRGITENAVNDIFEHIKNTPKRNFLLKFSALEIYNETVVDLLNCKSGSLRLLDDPEKGTTVEKLVEEIVKDSEHLRQLIGICEAQRQVGETALNDKSSRSHQIIRLTIESSLREVTNCVKSFVASLNLVDLAGSERVSQTSADGTRLKEGSHINRSLLTLTTVIRKLSGGKRGGHIPYRDSKLTRILQSSLGGNARTAIICTMSPALSHVDQTRNTLSFATSAKEVTNNAQVNMVVSDNRLLKHLQSEVARLEAELKSPELSSSCLQSLLLEKDKKIQQMEREIKELRCQLEQGRKVNEEQKGLDECGPSHVVRCLSFGEDEDRTPTILTPAKLRSVRERQGALRRSVTSIDPSIIVHEIRKLEHCQRQLGEEANRALEVLHKEVASHKLGSQEASETIAKMLSEIKDMHVVVSSIPQEIIAGEKTNLMEEIIRFKSEGAAIESLEKKLENVQKSIDRLVSSYPNPNDDDMPEFKNQCKRKKLLPFTLSNTPNMNQIIRSPCSPMSSSGSVMKYETENRVPNRVMLAVDERPRTHKVTAKFDENSKNVSSREGTPLSQQSNSVNVKKMQRMFKTAAEENIRSIRAYVTELKERVAKLQYQKHLLVCQVLDLEKNENETGAMDAVEHTPVSWHTMFEDQRKQIIMLWHLCHVSLIHRTQFYLLFKGDPSDQIYMEVEWRRLTWLEQHLAELGNASPALLGDEPASSVYASVKALKQEREYLAKRVSCKLTAEEREMLYVKWEVPQVGKQRRLQLVNKLWTDPHNMRHIQESAEIVAKLVGFCESGEHVSKEMFALNFVCPSDRKTWMGWNLISNLLNL</sequence>
<dbReference type="AlphaFoldDB" id="A0A6J1D444"/>
<evidence type="ECO:0000256" key="10">
    <source>
        <dbReference type="SAM" id="MobiDB-lite"/>
    </source>
</evidence>
<keyword evidence="6 7" id="KW-0505">Motor protein</keyword>
<dbReference type="Gene3D" id="3.40.850.10">
    <property type="entry name" value="Kinesin motor domain"/>
    <property type="match status" value="1"/>
</dbReference>
<comment type="similarity">
    <text evidence="1">Belongs to the TRAFAC class myosin-kinesin ATPase superfamily. Kinesin family. KIN-7 subfamily.</text>
</comment>
<dbReference type="GO" id="GO:0008017">
    <property type="term" value="F:microtubule binding"/>
    <property type="evidence" value="ECO:0007669"/>
    <property type="project" value="InterPro"/>
</dbReference>
<dbReference type="SUPFAM" id="SSF52540">
    <property type="entry name" value="P-loop containing nucleoside triphosphate hydrolases"/>
    <property type="match status" value="1"/>
</dbReference>
<dbReference type="Proteomes" id="UP000504603">
    <property type="component" value="Unplaced"/>
</dbReference>
<evidence type="ECO:0000313" key="15">
    <source>
        <dbReference type="RefSeq" id="XP_022148482.1"/>
    </source>
</evidence>
<evidence type="ECO:0000256" key="4">
    <source>
        <dbReference type="ARBA" id="ARBA00022840"/>
    </source>
</evidence>
<feature type="coiled-coil region" evidence="9">
    <location>
        <begin position="357"/>
        <end position="419"/>
    </location>
</feature>
<dbReference type="GO" id="GO:0005524">
    <property type="term" value="F:ATP binding"/>
    <property type="evidence" value="ECO:0007669"/>
    <property type="project" value="UniProtKB-UniRule"/>
</dbReference>
<dbReference type="GeneID" id="111017109"/>
<dbReference type="RefSeq" id="XP_022148482.1">
    <property type="nucleotide sequence ID" value="XM_022292790.1"/>
</dbReference>
<dbReference type="PROSITE" id="PS00411">
    <property type="entry name" value="KINESIN_MOTOR_1"/>
    <property type="match status" value="1"/>
</dbReference>
<dbReference type="InterPro" id="IPR027640">
    <property type="entry name" value="Kinesin-like_fam"/>
</dbReference>
<keyword evidence="4 7" id="KW-0067">ATP-binding</keyword>
<dbReference type="CDD" id="cd01374">
    <property type="entry name" value="KISc_CENP_E"/>
    <property type="match status" value="1"/>
</dbReference>
<accession>A0A6J1D444</accession>
<dbReference type="KEGG" id="mcha:111017109"/>
<dbReference type="OrthoDB" id="3176171at2759"/>
<keyword evidence="3 7" id="KW-0547">Nucleotide-binding</keyword>
<dbReference type="PROSITE" id="PS50067">
    <property type="entry name" value="KINESIN_MOTOR_2"/>
    <property type="match status" value="1"/>
</dbReference>
<feature type="binding site" evidence="7">
    <location>
        <begin position="113"/>
        <end position="120"/>
    </location>
    <ligand>
        <name>ATP</name>
        <dbReference type="ChEBI" id="CHEBI:30616"/>
    </ligand>
</feature>
<proteinExistence type="inferred from homology"/>
<dbReference type="InterPro" id="IPR019821">
    <property type="entry name" value="Kinesin_motor_CS"/>
</dbReference>
<dbReference type="InterPro" id="IPR001752">
    <property type="entry name" value="Kinesin_motor_dom"/>
</dbReference>
<dbReference type="GO" id="GO:0003777">
    <property type="term" value="F:microtubule motor activity"/>
    <property type="evidence" value="ECO:0007669"/>
    <property type="project" value="InterPro"/>
</dbReference>
<evidence type="ECO:0000256" key="7">
    <source>
        <dbReference type="PROSITE-ProRule" id="PRU00283"/>
    </source>
</evidence>
<feature type="coiled-coil region" evidence="9">
    <location>
        <begin position="557"/>
        <end position="584"/>
    </location>
</feature>
<keyword evidence="2 8" id="KW-0493">Microtubule</keyword>
<evidence type="ECO:0000256" key="9">
    <source>
        <dbReference type="SAM" id="Coils"/>
    </source>
</evidence>
<evidence type="ECO:0000313" key="13">
    <source>
        <dbReference type="RefSeq" id="XP_022148479.1"/>
    </source>
</evidence>
<evidence type="ECO:0000313" key="14">
    <source>
        <dbReference type="RefSeq" id="XP_022148481.1"/>
    </source>
</evidence>
<dbReference type="RefSeq" id="XP_022148481.1">
    <property type="nucleotide sequence ID" value="XM_022292789.1"/>
</dbReference>
<dbReference type="PRINTS" id="PR00380">
    <property type="entry name" value="KINESINHEAVY"/>
</dbReference>
<dbReference type="InterPro" id="IPR021881">
    <property type="entry name" value="NACK_C"/>
</dbReference>
<dbReference type="GO" id="GO:0007018">
    <property type="term" value="P:microtubule-based movement"/>
    <property type="evidence" value="ECO:0007669"/>
    <property type="project" value="InterPro"/>
</dbReference>
<dbReference type="PANTHER" id="PTHR47968:SF39">
    <property type="entry name" value="KINESIN-LIKE PROTEIN KIN-7B"/>
    <property type="match status" value="1"/>
</dbReference>
<feature type="region of interest" description="Disordered" evidence="10">
    <location>
        <begin position="1"/>
        <end position="23"/>
    </location>
</feature>
<evidence type="ECO:0000256" key="8">
    <source>
        <dbReference type="RuleBase" id="RU000394"/>
    </source>
</evidence>
<dbReference type="InterPro" id="IPR036961">
    <property type="entry name" value="Kinesin_motor_dom_sf"/>
</dbReference>
<dbReference type="PANTHER" id="PTHR47968">
    <property type="entry name" value="CENTROMERE PROTEIN E"/>
    <property type="match status" value="1"/>
</dbReference>
<dbReference type="RefSeq" id="XP_022148479.1">
    <property type="nucleotide sequence ID" value="XM_022292787.1"/>
</dbReference>
<name>A0A6J1D444_MOMCH</name>
<feature type="region of interest" description="Disordered" evidence="10">
    <location>
        <begin position="664"/>
        <end position="686"/>
    </location>
</feature>
<dbReference type="InterPro" id="IPR027417">
    <property type="entry name" value="P-loop_NTPase"/>
</dbReference>
<reference evidence="13 14" key="1">
    <citation type="submission" date="2025-04" db="UniProtKB">
        <authorList>
            <consortium name="RefSeq"/>
        </authorList>
    </citation>
    <scope>IDENTIFICATION</scope>
    <source>
        <strain evidence="13 14">OHB3-1</strain>
    </source>
</reference>
<evidence type="ECO:0000256" key="5">
    <source>
        <dbReference type="ARBA" id="ARBA00023054"/>
    </source>
</evidence>
<dbReference type="SMART" id="SM00129">
    <property type="entry name" value="KISc"/>
    <property type="match status" value="1"/>
</dbReference>
<dbReference type="Pfam" id="PF11995">
    <property type="entry name" value="DUF3490"/>
    <property type="match status" value="1"/>
</dbReference>
<dbReference type="FunFam" id="3.40.850.10:FF:000016">
    <property type="entry name" value="Kinesin-like protein"/>
    <property type="match status" value="1"/>
</dbReference>
<organism evidence="12 13">
    <name type="scientific">Momordica charantia</name>
    <name type="common">Bitter gourd</name>
    <name type="synonym">Balsam pear</name>
    <dbReference type="NCBI Taxonomy" id="3673"/>
    <lineage>
        <taxon>Eukaryota</taxon>
        <taxon>Viridiplantae</taxon>
        <taxon>Streptophyta</taxon>
        <taxon>Embryophyta</taxon>
        <taxon>Tracheophyta</taxon>
        <taxon>Spermatophyta</taxon>
        <taxon>Magnoliopsida</taxon>
        <taxon>eudicotyledons</taxon>
        <taxon>Gunneridae</taxon>
        <taxon>Pentapetalae</taxon>
        <taxon>rosids</taxon>
        <taxon>fabids</taxon>
        <taxon>Cucurbitales</taxon>
        <taxon>Cucurbitaceae</taxon>
        <taxon>Momordiceae</taxon>
        <taxon>Momordica</taxon>
    </lineage>
</organism>
<dbReference type="Pfam" id="PF00225">
    <property type="entry name" value="Kinesin"/>
    <property type="match status" value="1"/>
</dbReference>
<evidence type="ECO:0000256" key="2">
    <source>
        <dbReference type="ARBA" id="ARBA00022701"/>
    </source>
</evidence>
<evidence type="ECO:0000256" key="1">
    <source>
        <dbReference type="ARBA" id="ARBA00007310"/>
    </source>
</evidence>
<feature type="compositionally biased region" description="Polar residues" evidence="10">
    <location>
        <begin position="668"/>
        <end position="686"/>
    </location>
</feature>
<evidence type="ECO:0000313" key="12">
    <source>
        <dbReference type="Proteomes" id="UP000504603"/>
    </source>
</evidence>
<evidence type="ECO:0000259" key="11">
    <source>
        <dbReference type="PROSITE" id="PS50067"/>
    </source>
</evidence>
<protein>
    <recommendedName>
        <fullName evidence="8">Kinesin-like protein</fullName>
    </recommendedName>
</protein>
<feature type="domain" description="Kinesin motor" evidence="11">
    <location>
        <begin position="29"/>
        <end position="348"/>
    </location>
</feature>